<dbReference type="EMBL" id="KQ459602">
    <property type="protein sequence ID" value="KPI93588.1"/>
    <property type="molecule type" value="Genomic_DNA"/>
</dbReference>
<accession>A0A194PKQ9</accession>
<sequence>MKTFAFVALLALASATALPQTYDVESRRDVVQVVLDIVERASQWLQNRGLDPYVMDRVEGQYSFPIAGLFTARGSVTDLSVIGASNIVVNDIPEISASLGLAEGQVSILGRPPRSGLASGRLSVKNFRITGDVVVDVSGDSVAISDLVVAARLGGIESGIHVNIIGYDVSTYVNNFLSNTLPNLLQDNSDYVNRAIRRAILYVLDRIFCTKMKSFAFGLLMLVACAAALPQAQDLTDFGAERRDIAEIVVNAFDRFIQRIINRGLDPYVLDRADGEYVFFLPTVFSASARIENLRFTGLSNIVINSISYSPISNNLNIDIAMPGLMASVGGASFEVTALGREISGSLSGLLAINGIGVRGSAKVTVGDGVSVTDVDVDASLDSIQSALAVRILGLDLSIPIQNWLNNLPANLSLYDELIDRGLARILEILLNHYLNKP</sequence>
<dbReference type="InterPro" id="IPR038606">
    <property type="entry name" value="To_sf"/>
</dbReference>
<reference evidence="2 3" key="1">
    <citation type="journal article" date="2015" name="Nat. Commun.">
        <title>Outbred genome sequencing and CRISPR/Cas9 gene editing in butterflies.</title>
        <authorList>
            <person name="Li X."/>
            <person name="Fan D."/>
            <person name="Zhang W."/>
            <person name="Liu G."/>
            <person name="Zhang L."/>
            <person name="Zhao L."/>
            <person name="Fang X."/>
            <person name="Chen L."/>
            <person name="Dong Y."/>
            <person name="Chen Y."/>
            <person name="Ding Y."/>
            <person name="Zhao R."/>
            <person name="Feng M."/>
            <person name="Zhu Y."/>
            <person name="Feng Y."/>
            <person name="Jiang X."/>
            <person name="Zhu D."/>
            <person name="Xiang H."/>
            <person name="Feng X."/>
            <person name="Li S."/>
            <person name="Wang J."/>
            <person name="Zhang G."/>
            <person name="Kronforst M.R."/>
            <person name="Wang W."/>
        </authorList>
    </citation>
    <scope>NUCLEOTIDE SEQUENCE [LARGE SCALE GENOMIC DNA]</scope>
    <source>
        <strain evidence="2">Ya'a_city_454_Px</strain>
        <tissue evidence="2">Whole body</tissue>
    </source>
</reference>
<evidence type="ECO:0000313" key="3">
    <source>
        <dbReference type="Proteomes" id="UP000053268"/>
    </source>
</evidence>
<feature type="signal peptide" evidence="1">
    <location>
        <begin position="1"/>
        <end position="17"/>
    </location>
</feature>
<dbReference type="Gene3D" id="3.15.10.30">
    <property type="entry name" value="Haemolymph juvenile hormone binding protein"/>
    <property type="match status" value="1"/>
</dbReference>
<dbReference type="PANTHER" id="PTHR11008">
    <property type="entry name" value="PROTEIN TAKEOUT-LIKE PROTEIN"/>
    <property type="match status" value="1"/>
</dbReference>
<dbReference type="AlphaFoldDB" id="A0A194PKQ9"/>
<evidence type="ECO:0000313" key="2">
    <source>
        <dbReference type="EMBL" id="KPI93588.1"/>
    </source>
</evidence>
<dbReference type="PANTHER" id="PTHR11008:SF9">
    <property type="entry name" value="PROTEIN TAKEOUT-LIKE PROTEIN"/>
    <property type="match status" value="1"/>
</dbReference>
<name>A0A194PKQ9_PAPXU</name>
<organism evidence="2 3">
    <name type="scientific">Papilio xuthus</name>
    <name type="common">Asian swallowtail butterfly</name>
    <dbReference type="NCBI Taxonomy" id="66420"/>
    <lineage>
        <taxon>Eukaryota</taxon>
        <taxon>Metazoa</taxon>
        <taxon>Ecdysozoa</taxon>
        <taxon>Arthropoda</taxon>
        <taxon>Hexapoda</taxon>
        <taxon>Insecta</taxon>
        <taxon>Pterygota</taxon>
        <taxon>Neoptera</taxon>
        <taxon>Endopterygota</taxon>
        <taxon>Lepidoptera</taxon>
        <taxon>Glossata</taxon>
        <taxon>Ditrysia</taxon>
        <taxon>Papilionoidea</taxon>
        <taxon>Papilionidae</taxon>
        <taxon>Papilioninae</taxon>
        <taxon>Papilio</taxon>
    </lineage>
</organism>
<proteinExistence type="predicted"/>
<feature type="chain" id="PRO_5008263340" evidence="1">
    <location>
        <begin position="18"/>
        <end position="438"/>
    </location>
</feature>
<evidence type="ECO:0000256" key="1">
    <source>
        <dbReference type="SAM" id="SignalP"/>
    </source>
</evidence>
<dbReference type="Proteomes" id="UP000053268">
    <property type="component" value="Unassembled WGS sequence"/>
</dbReference>
<protein>
    <submittedName>
        <fullName evidence="2">Uncharacterized protein</fullName>
    </submittedName>
</protein>
<keyword evidence="3" id="KW-1185">Reference proteome</keyword>
<keyword evidence="1" id="KW-0732">Signal</keyword>
<gene>
    <name evidence="2" type="ORF">RR46_10848</name>
</gene>